<sequence length="153" mass="14786">MPWCLAPALAVFAVLSVALAVVDVRTHRLPDGILVPGGGIVLVLMAGAAAVTGSPHRLMGLGGGVVAAFVVCLAVHLARPAAFGGGDVKLAAVCGGVLGWVGPEAVASGIALAFVAGGMAGAGAVAAGARGTTIAFGPFLLGATWVRLLSGPW</sequence>
<dbReference type="Pfam" id="PF01478">
    <property type="entry name" value="Peptidase_A24"/>
    <property type="match status" value="1"/>
</dbReference>
<evidence type="ECO:0000313" key="4">
    <source>
        <dbReference type="EMBL" id="SDC37219.1"/>
    </source>
</evidence>
<feature type="transmembrane region" description="Helical" evidence="2">
    <location>
        <begin position="58"/>
        <end position="78"/>
    </location>
</feature>
<comment type="similarity">
    <text evidence="1">Belongs to the peptidase A24 family.</text>
</comment>
<protein>
    <submittedName>
        <fullName evidence="4">Leader peptidase (Prepilin peptidase) / N-methyltransferase</fullName>
    </submittedName>
</protein>
<evidence type="ECO:0000259" key="3">
    <source>
        <dbReference type="Pfam" id="PF01478"/>
    </source>
</evidence>
<dbReference type="EMBL" id="FMYG01000004">
    <property type="protein sequence ID" value="SDC37219.1"/>
    <property type="molecule type" value="Genomic_DNA"/>
</dbReference>
<dbReference type="OrthoDB" id="2087435at2"/>
<evidence type="ECO:0000256" key="2">
    <source>
        <dbReference type="SAM" id="Phobius"/>
    </source>
</evidence>
<name>A0A1G6L1H5_9MICO</name>
<keyword evidence="4" id="KW-0808">Transferase</keyword>
<keyword evidence="2" id="KW-0472">Membrane</keyword>
<accession>A0A1G6L1H5</accession>
<dbReference type="AlphaFoldDB" id="A0A1G6L1H5"/>
<dbReference type="GO" id="GO:0006465">
    <property type="term" value="P:signal peptide processing"/>
    <property type="evidence" value="ECO:0007669"/>
    <property type="project" value="TreeGrafter"/>
</dbReference>
<dbReference type="GO" id="GO:0008168">
    <property type="term" value="F:methyltransferase activity"/>
    <property type="evidence" value="ECO:0007669"/>
    <property type="project" value="UniProtKB-KW"/>
</dbReference>
<feature type="domain" description="Prepilin type IV endopeptidase peptidase" evidence="3">
    <location>
        <begin position="11"/>
        <end position="118"/>
    </location>
</feature>
<dbReference type="InterPro" id="IPR000045">
    <property type="entry name" value="Prepilin_IV_endopep_pep"/>
</dbReference>
<evidence type="ECO:0000313" key="5">
    <source>
        <dbReference type="Proteomes" id="UP000183203"/>
    </source>
</evidence>
<dbReference type="GO" id="GO:0004190">
    <property type="term" value="F:aspartic-type endopeptidase activity"/>
    <property type="evidence" value="ECO:0007669"/>
    <property type="project" value="InterPro"/>
</dbReference>
<dbReference type="STRING" id="993073.AS029_09610"/>
<keyword evidence="4" id="KW-0489">Methyltransferase</keyword>
<dbReference type="GO" id="GO:0032259">
    <property type="term" value="P:methylation"/>
    <property type="evidence" value="ECO:0007669"/>
    <property type="project" value="UniProtKB-KW"/>
</dbReference>
<reference evidence="4 5" key="1">
    <citation type="submission" date="2016-09" db="EMBL/GenBank/DDBJ databases">
        <authorList>
            <person name="Capua I."/>
            <person name="De Benedictis P."/>
            <person name="Joannis T."/>
            <person name="Lombin L.H."/>
            <person name="Cattoli G."/>
        </authorList>
    </citation>
    <scope>NUCLEOTIDE SEQUENCE [LARGE SCALE GENOMIC DNA]</scope>
    <source>
        <strain evidence="4 5">NIO-1002</strain>
    </source>
</reference>
<dbReference type="GO" id="GO:0005886">
    <property type="term" value="C:plasma membrane"/>
    <property type="evidence" value="ECO:0007669"/>
    <property type="project" value="TreeGrafter"/>
</dbReference>
<keyword evidence="2" id="KW-1133">Transmembrane helix</keyword>
<feature type="transmembrane region" description="Helical" evidence="2">
    <location>
        <begin position="90"/>
        <end position="115"/>
    </location>
</feature>
<dbReference type="RefSeq" id="WP_058232361.1">
    <property type="nucleotide sequence ID" value="NZ_FMYG01000004.1"/>
</dbReference>
<keyword evidence="2" id="KW-0812">Transmembrane</keyword>
<proteinExistence type="inferred from homology"/>
<dbReference type="PANTHER" id="PTHR30487:SF0">
    <property type="entry name" value="PREPILIN LEADER PEPTIDASE_N-METHYLTRANSFERASE-RELATED"/>
    <property type="match status" value="1"/>
</dbReference>
<feature type="transmembrane region" description="Helical" evidence="2">
    <location>
        <begin position="127"/>
        <end position="148"/>
    </location>
</feature>
<evidence type="ECO:0000256" key="1">
    <source>
        <dbReference type="ARBA" id="ARBA00005801"/>
    </source>
</evidence>
<organism evidence="4 5">
    <name type="scientific">Microbacterium enclense</name>
    <dbReference type="NCBI Taxonomy" id="993073"/>
    <lineage>
        <taxon>Bacteria</taxon>
        <taxon>Bacillati</taxon>
        <taxon>Actinomycetota</taxon>
        <taxon>Actinomycetes</taxon>
        <taxon>Micrococcales</taxon>
        <taxon>Microbacteriaceae</taxon>
        <taxon>Microbacterium</taxon>
    </lineage>
</organism>
<dbReference type="Proteomes" id="UP000183203">
    <property type="component" value="Unassembled WGS sequence"/>
</dbReference>
<feature type="transmembrane region" description="Helical" evidence="2">
    <location>
        <begin position="30"/>
        <end position="51"/>
    </location>
</feature>
<dbReference type="Gene3D" id="1.20.120.1220">
    <property type="match status" value="1"/>
</dbReference>
<dbReference type="PANTHER" id="PTHR30487">
    <property type="entry name" value="TYPE 4 PREPILIN-LIKE PROTEINS LEADER PEPTIDE-PROCESSING ENZYME"/>
    <property type="match status" value="1"/>
</dbReference>
<gene>
    <name evidence="4" type="ORF">SAMN05216418_2188</name>
</gene>
<dbReference type="InterPro" id="IPR050882">
    <property type="entry name" value="Prepilin_peptidase/N-MTase"/>
</dbReference>